<dbReference type="RefSeq" id="WP_380687868.1">
    <property type="nucleotide sequence ID" value="NZ_JBHRSS010000003.1"/>
</dbReference>
<name>A0ABV7EP90_9GAMM</name>
<dbReference type="SUPFAM" id="SSF52096">
    <property type="entry name" value="ClpP/crotonase"/>
    <property type="match status" value="1"/>
</dbReference>
<reference evidence="3" key="1">
    <citation type="journal article" date="2019" name="Int. J. Syst. Evol. Microbiol.">
        <title>The Global Catalogue of Microorganisms (GCM) 10K type strain sequencing project: providing services to taxonomists for standard genome sequencing and annotation.</title>
        <authorList>
            <consortium name="The Broad Institute Genomics Platform"/>
            <consortium name="The Broad Institute Genome Sequencing Center for Infectious Disease"/>
            <person name="Wu L."/>
            <person name="Ma J."/>
        </authorList>
    </citation>
    <scope>NUCLEOTIDE SEQUENCE [LARGE SCALE GENOMIC DNA]</scope>
    <source>
        <strain evidence="3">KCTC 52640</strain>
    </source>
</reference>
<dbReference type="EMBL" id="JBHRSS010000003">
    <property type="protein sequence ID" value="MFC3103645.1"/>
    <property type="molecule type" value="Genomic_DNA"/>
</dbReference>
<organism evidence="2 3">
    <name type="scientific">Salinisphaera aquimarina</name>
    <dbReference type="NCBI Taxonomy" id="2094031"/>
    <lineage>
        <taxon>Bacteria</taxon>
        <taxon>Pseudomonadati</taxon>
        <taxon>Pseudomonadota</taxon>
        <taxon>Gammaproteobacteria</taxon>
        <taxon>Salinisphaerales</taxon>
        <taxon>Salinisphaeraceae</taxon>
        <taxon>Salinisphaera</taxon>
    </lineage>
</organism>
<proteinExistence type="inferred from homology"/>
<comment type="similarity">
    <text evidence="1">Belongs to the enoyl-CoA hydratase/isomerase family.</text>
</comment>
<dbReference type="Gene3D" id="3.90.226.10">
    <property type="entry name" value="2-enoyl-CoA Hydratase, Chain A, domain 1"/>
    <property type="match status" value="1"/>
</dbReference>
<dbReference type="Gene3D" id="1.10.12.10">
    <property type="entry name" value="Lyase 2-enoyl-coa Hydratase, Chain A, domain 2"/>
    <property type="match status" value="1"/>
</dbReference>
<dbReference type="InterPro" id="IPR001753">
    <property type="entry name" value="Enoyl-CoA_hydra/iso"/>
</dbReference>
<keyword evidence="3" id="KW-1185">Reference proteome</keyword>
<evidence type="ECO:0000256" key="1">
    <source>
        <dbReference type="ARBA" id="ARBA00005254"/>
    </source>
</evidence>
<protein>
    <submittedName>
        <fullName evidence="2">Enoyl-CoA hydratase/isomerase family protein</fullName>
    </submittedName>
</protein>
<accession>A0ABV7EP90</accession>
<dbReference type="InterPro" id="IPR029045">
    <property type="entry name" value="ClpP/crotonase-like_dom_sf"/>
</dbReference>
<dbReference type="CDD" id="cd06558">
    <property type="entry name" value="crotonase-like"/>
    <property type="match status" value="1"/>
</dbReference>
<comment type="caution">
    <text evidence="2">The sequence shown here is derived from an EMBL/GenBank/DDBJ whole genome shotgun (WGS) entry which is preliminary data.</text>
</comment>
<dbReference type="PANTHER" id="PTHR43459">
    <property type="entry name" value="ENOYL-COA HYDRATASE"/>
    <property type="match status" value="1"/>
</dbReference>
<dbReference type="InterPro" id="IPR014748">
    <property type="entry name" value="Enoyl-CoA_hydra_C"/>
</dbReference>
<dbReference type="Proteomes" id="UP001595462">
    <property type="component" value="Unassembled WGS sequence"/>
</dbReference>
<sequence length="268" mass="28077">MDAADIITPGPDAGACTTQDFGPVRLIFMNEPGHRNALSMRLREGLETALGAAIDDPAVRAIVLAGTGPVFCAGGDIGTMKNLDAVTGRPRLHRVHRIFRQLYNGPKPVIAAIEGAAIGAGLSLAAACDIIVAGTSSRFGAPFNRIGVMADLGLLFTLPTRIGLGRTKLLTLTGRIIGTDTAEQWGLVDEVVAGGDAVTHALDLASAIGDGAPLAHAMTKQILARLPLNSENFLAAEADAQSLLFTTEDFAEGRDAFLEKRRPRFSGR</sequence>
<gene>
    <name evidence="2" type="ORF">ACFOSU_07050</name>
</gene>
<dbReference type="Pfam" id="PF00378">
    <property type="entry name" value="ECH_1"/>
    <property type="match status" value="1"/>
</dbReference>
<dbReference type="PANTHER" id="PTHR43459:SF1">
    <property type="entry name" value="EG:BACN32G11.4 PROTEIN"/>
    <property type="match status" value="1"/>
</dbReference>
<evidence type="ECO:0000313" key="3">
    <source>
        <dbReference type="Proteomes" id="UP001595462"/>
    </source>
</evidence>
<evidence type="ECO:0000313" key="2">
    <source>
        <dbReference type="EMBL" id="MFC3103645.1"/>
    </source>
</evidence>